<evidence type="ECO:0000256" key="1">
    <source>
        <dbReference type="SAM" id="MobiDB-lite"/>
    </source>
</evidence>
<feature type="region of interest" description="Disordered" evidence="1">
    <location>
        <begin position="46"/>
        <end position="65"/>
    </location>
</feature>
<organism evidence="3 4">
    <name type="scientific">Lachnellula arida</name>
    <dbReference type="NCBI Taxonomy" id="1316785"/>
    <lineage>
        <taxon>Eukaryota</taxon>
        <taxon>Fungi</taxon>
        <taxon>Dikarya</taxon>
        <taxon>Ascomycota</taxon>
        <taxon>Pezizomycotina</taxon>
        <taxon>Leotiomycetes</taxon>
        <taxon>Helotiales</taxon>
        <taxon>Lachnaceae</taxon>
        <taxon>Lachnellula</taxon>
    </lineage>
</organism>
<keyword evidence="2" id="KW-0472">Membrane</keyword>
<dbReference type="AlphaFoldDB" id="A0A8T9BP89"/>
<keyword evidence="4" id="KW-1185">Reference proteome</keyword>
<reference evidence="3 4" key="1">
    <citation type="submission" date="2018-05" db="EMBL/GenBank/DDBJ databases">
        <title>Whole genome sequencing for identification of molecular markers to develop diagnostic detection tools for the regulated plant pathogen Lachnellula willkommii.</title>
        <authorList>
            <person name="Giroux E."/>
            <person name="Bilodeau G."/>
        </authorList>
    </citation>
    <scope>NUCLEOTIDE SEQUENCE [LARGE SCALE GENOMIC DNA]</scope>
    <source>
        <strain evidence="3 4">CBS 203.66</strain>
    </source>
</reference>
<accession>A0A8T9BP89</accession>
<evidence type="ECO:0000313" key="4">
    <source>
        <dbReference type="Proteomes" id="UP000469559"/>
    </source>
</evidence>
<sequence>MSAFSRGCFLRHQCAFGARAFQPPRIRSQPRFFSYAPILRAAKGPKRVVPKSKPSYAPTNATATAPPPPRVYQSYANILAQKLHPTLLYQAPSASMFMLACYGAAFCFIVHGSYALFVYYEEREGLSTWTRYAFAVGSVFMGGFAGHLILGPSMMIKSISAIPRNVTRTLGTPAAGGSIPELQLEVELRRMVPFLPTKKVYIKPQELVLPVPLGPTPAQRLTPAEIKRMNAEKKLRRQQDLEYQRSHLMTLPFRQMSRGFFSLFQNTRRAFMREGFLKVQVKQRTCKLDITGGWALDDGKALDRLVGVKK</sequence>
<name>A0A8T9BP89_9HELO</name>
<dbReference type="EMBL" id="QGMF01000003">
    <property type="protein sequence ID" value="TVY21914.1"/>
    <property type="molecule type" value="Genomic_DNA"/>
</dbReference>
<evidence type="ECO:0000256" key="2">
    <source>
        <dbReference type="SAM" id="Phobius"/>
    </source>
</evidence>
<protein>
    <submittedName>
        <fullName evidence="3">Uncharacterized protein</fullName>
    </submittedName>
</protein>
<comment type="caution">
    <text evidence="3">The sequence shown here is derived from an EMBL/GenBank/DDBJ whole genome shotgun (WGS) entry which is preliminary data.</text>
</comment>
<dbReference type="Proteomes" id="UP000469559">
    <property type="component" value="Unassembled WGS sequence"/>
</dbReference>
<dbReference type="OrthoDB" id="4140442at2759"/>
<feature type="transmembrane region" description="Helical" evidence="2">
    <location>
        <begin position="97"/>
        <end position="120"/>
    </location>
</feature>
<gene>
    <name evidence="3" type="ORF">LARI1_G000365</name>
</gene>
<keyword evidence="2" id="KW-1133">Transmembrane helix</keyword>
<evidence type="ECO:0000313" key="3">
    <source>
        <dbReference type="EMBL" id="TVY21914.1"/>
    </source>
</evidence>
<proteinExistence type="predicted"/>
<feature type="transmembrane region" description="Helical" evidence="2">
    <location>
        <begin position="132"/>
        <end position="150"/>
    </location>
</feature>
<keyword evidence="2" id="KW-0812">Transmembrane</keyword>